<evidence type="ECO:0000256" key="2">
    <source>
        <dbReference type="ARBA" id="ARBA00005974"/>
    </source>
</evidence>
<keyword evidence="11" id="KW-1185">Reference proteome</keyword>
<comment type="caution">
    <text evidence="9">Lacks conserved residue(s) required for the propagation of feature annotation.</text>
</comment>
<dbReference type="GO" id="GO:0140300">
    <property type="term" value="P:serine import into mitochondrion"/>
    <property type="evidence" value="ECO:0007669"/>
    <property type="project" value="TreeGrafter"/>
</dbReference>
<comment type="subcellular location">
    <subcellularLocation>
        <location evidence="1 9">Mitochondrion membrane</location>
        <topology evidence="1 9">Multi-pass membrane protein</topology>
    </subcellularLocation>
</comment>
<evidence type="ECO:0000256" key="1">
    <source>
        <dbReference type="ARBA" id="ARBA00004225"/>
    </source>
</evidence>
<evidence type="ECO:0000313" key="10">
    <source>
        <dbReference type="EMBL" id="EFN89929.1"/>
    </source>
</evidence>
<dbReference type="NCBIfam" id="TIGR00798">
    <property type="entry name" value="mtc"/>
    <property type="match status" value="1"/>
</dbReference>
<dbReference type="Proteomes" id="UP000008237">
    <property type="component" value="Unassembled WGS sequence"/>
</dbReference>
<dbReference type="KEGG" id="hst:105192011"/>
<dbReference type="InParanoid" id="E2B2W0"/>
<organism evidence="11">
    <name type="scientific">Harpegnathos saltator</name>
    <name type="common">Jerdon's jumping ant</name>
    <dbReference type="NCBI Taxonomy" id="610380"/>
    <lineage>
        <taxon>Eukaryota</taxon>
        <taxon>Metazoa</taxon>
        <taxon>Ecdysozoa</taxon>
        <taxon>Arthropoda</taxon>
        <taxon>Hexapoda</taxon>
        <taxon>Insecta</taxon>
        <taxon>Pterygota</taxon>
        <taxon>Neoptera</taxon>
        <taxon>Endopterygota</taxon>
        <taxon>Hymenoptera</taxon>
        <taxon>Apocrita</taxon>
        <taxon>Aculeata</taxon>
        <taxon>Formicoidea</taxon>
        <taxon>Formicidae</taxon>
        <taxon>Ponerinae</taxon>
        <taxon>Ponerini</taxon>
        <taxon>Harpegnathos</taxon>
    </lineage>
</organism>
<dbReference type="GO" id="GO:0015075">
    <property type="term" value="F:monoatomic ion transmembrane transporter activity"/>
    <property type="evidence" value="ECO:0007669"/>
    <property type="project" value="InterPro"/>
</dbReference>
<dbReference type="FunCoup" id="E2B2W0">
    <property type="interactions" value="854"/>
</dbReference>
<keyword evidence="3" id="KW-0813">Transport</keyword>
<comment type="similarity">
    <text evidence="2 9">Belongs to the sideroflexin family.</text>
</comment>
<feature type="transmembrane region" description="Helical" evidence="9">
    <location>
        <begin position="237"/>
        <end position="259"/>
    </location>
</feature>
<evidence type="ECO:0000256" key="7">
    <source>
        <dbReference type="ARBA" id="ARBA00023128"/>
    </source>
</evidence>
<evidence type="ECO:0000256" key="9">
    <source>
        <dbReference type="RuleBase" id="RU362000"/>
    </source>
</evidence>
<evidence type="ECO:0000256" key="5">
    <source>
        <dbReference type="ARBA" id="ARBA00022970"/>
    </source>
</evidence>
<dbReference type="OMA" id="GRVRHCA"/>
<dbReference type="PANTHER" id="PTHR11153">
    <property type="entry name" value="SIDEROFLEXIN"/>
    <property type="match status" value="1"/>
</dbReference>
<dbReference type="PhylomeDB" id="E2B2W0"/>
<keyword evidence="8 9" id="KW-0472">Membrane</keyword>
<reference evidence="10 11" key="1">
    <citation type="journal article" date="2010" name="Science">
        <title>Genomic comparison of the ants Camponotus floridanus and Harpegnathos saltator.</title>
        <authorList>
            <person name="Bonasio R."/>
            <person name="Zhang G."/>
            <person name="Ye C."/>
            <person name="Mutti N.S."/>
            <person name="Fang X."/>
            <person name="Qin N."/>
            <person name="Donahue G."/>
            <person name="Yang P."/>
            <person name="Li Q."/>
            <person name="Li C."/>
            <person name="Zhang P."/>
            <person name="Huang Z."/>
            <person name="Berger S.L."/>
            <person name="Reinberg D."/>
            <person name="Wang J."/>
            <person name="Liebig J."/>
        </authorList>
    </citation>
    <scope>NUCLEOTIDE SEQUENCE [LARGE SCALE GENOMIC DNA]</scope>
    <source>
        <strain evidence="10 11">R22 G/1</strain>
    </source>
</reference>
<dbReference type="PANTHER" id="PTHR11153:SF8">
    <property type="entry name" value="SIDEROFLEXIN-1"/>
    <property type="match status" value="1"/>
</dbReference>
<dbReference type="EMBL" id="GL445250">
    <property type="protein sequence ID" value="EFN89929.1"/>
    <property type="molecule type" value="Genomic_DNA"/>
</dbReference>
<keyword evidence="7 9" id="KW-0496">Mitochondrion</keyword>
<evidence type="ECO:0000256" key="8">
    <source>
        <dbReference type="ARBA" id="ARBA00023136"/>
    </source>
</evidence>
<keyword evidence="6 9" id="KW-1133">Transmembrane helix</keyword>
<dbReference type="OrthoDB" id="6608471at2759"/>
<protein>
    <recommendedName>
        <fullName evidence="9">Sidoreflexin</fullName>
    </recommendedName>
</protein>
<proteinExistence type="inferred from homology"/>
<dbReference type="AlphaFoldDB" id="E2B2W0"/>
<gene>
    <name evidence="10" type="ORF">EAI_15228</name>
</gene>
<evidence type="ECO:0000256" key="4">
    <source>
        <dbReference type="ARBA" id="ARBA00022692"/>
    </source>
</evidence>
<sequence>MPVPTESLEETPSMRRINIDRPYWDQSTYRGRALHFLTVTNPLNIFATKKELERAREVVKKYRESDDGDLEKFEIAEKELWRHKYLYDSAFHPDTGEKMLLIGRMSAQVPMNMLITGCMMTFYKSTPAVIFWQWINQSFNAIVNYTNRSGSNPISTETLTRSYVGATGGAVITALSLNRLAQHGPPLAGRLVPLAAVAAANCVNIPLMRITELQNGIELQNAEGTKVGQSKRAAKQAIMSVTLSRILMASPSMIIAPIVMNYLDRKQLLRNMKWAAGPIQVLICGVCLTFATPLCCALFAQRVPIPVQHLEPEVRDKVLASHPELDTVYYNKGL</sequence>
<accession>E2B2W0</accession>
<evidence type="ECO:0000256" key="3">
    <source>
        <dbReference type="ARBA" id="ARBA00022448"/>
    </source>
</evidence>
<keyword evidence="5" id="KW-0029">Amino-acid transport</keyword>
<name>E2B2W0_HARSA</name>
<dbReference type="GO" id="GO:0005743">
    <property type="term" value="C:mitochondrial inner membrane"/>
    <property type="evidence" value="ECO:0007669"/>
    <property type="project" value="TreeGrafter"/>
</dbReference>
<keyword evidence="4 9" id="KW-0812">Transmembrane</keyword>
<evidence type="ECO:0000256" key="6">
    <source>
        <dbReference type="ARBA" id="ARBA00022989"/>
    </source>
</evidence>
<dbReference type="InterPro" id="IPR004686">
    <property type="entry name" value="Mtc"/>
</dbReference>
<evidence type="ECO:0000313" key="11">
    <source>
        <dbReference type="Proteomes" id="UP000008237"/>
    </source>
</evidence>
<feature type="transmembrane region" description="Helical" evidence="9">
    <location>
        <begin position="279"/>
        <end position="300"/>
    </location>
</feature>
<dbReference type="Pfam" id="PF03820">
    <property type="entry name" value="SFXNs"/>
    <property type="match status" value="1"/>
</dbReference>